<dbReference type="PROSITE" id="PS00455">
    <property type="entry name" value="AMP_BINDING"/>
    <property type="match status" value="1"/>
</dbReference>
<dbReference type="Gene3D" id="3.30.559.30">
    <property type="entry name" value="Nonribosomal peptide synthetase, condensation domain"/>
    <property type="match status" value="1"/>
</dbReference>
<dbReference type="InterPro" id="IPR001242">
    <property type="entry name" value="Condensation_dom"/>
</dbReference>
<gene>
    <name evidence="6" type="ORF">ACFQ4H_01505</name>
</gene>
<dbReference type="EMBL" id="JBHTMP010000001">
    <property type="protein sequence ID" value="MFD1319758.1"/>
    <property type="molecule type" value="Genomic_DNA"/>
</dbReference>
<evidence type="ECO:0000256" key="3">
    <source>
        <dbReference type="ARBA" id="ARBA00022553"/>
    </source>
</evidence>
<dbReference type="NCBIfam" id="TIGR01733">
    <property type="entry name" value="AA-adenyl-dom"/>
    <property type="match status" value="1"/>
</dbReference>
<sequence length="1124" mass="118262">MALFEFPASAAQRRMWLLDQLDPGQVTYNIGWAVWLDGPLDTEALDGAWTAAVERHEILRTTFRANGGLPIQVIDDSARPAALEIVSLAHLPEADREATARAAIRDHARIPFQLDRGPLTRTRLLRIAPDRHVLSLVAHHAITDGWSFRLLFDEITTDYEALRAGGPPISAEPALQYADFALWEREHVDAGGYTEAERFWSAELADAPPEVALPVDHPYPARLGPAAAEVGVPVDAQLAAGLRRLAGARGSTLFAVLLTAYAAALSRLSDMDELLIGVPVAGRTRIETEPMLGMFANTVAIRAVLRGDPTLGQLLDRLHTVTARVQAHQDLPFARVVELCRPERHPSRAPLLQVMCTVEEASPPIDRGALHWRPELVHNGTGKFELELAAVVGPDELTVRLRYLTDLFTSATAGRFADALGALLSALATAPDTRVSEVDILSPATRDLVTRVWSEAPSRSTPPPDTTATALMAAVDAAERVVIQGSDRTLTGTQLHGMAGRIAAGLTGLGVQVQDTVGIVLPRGARVLPALLGTWWIGAAYLPLDPTHPPGRLRGMLADAGVRVVITDRTAIPGPLLAELDAAVTLLDLGGPGLTVTDGAATGPLVPPSVTVPATSAAYVLFTSGSTGRPKAVTVTQGAVAHLLHAFRALVPLGPSDRVVSVSTFAFDIALLDLLLPLLCGAPVVVAGDDDVIDGNRLRRLLSTVSATMLQATPTTWRMLVAAGGVPAGVRLRLSGGEALPRALADALLGPDTHLWNLYGPTETTVYSTGTEVAPGPGPLDIGPAITGSRVYLLDRWLRPVPPGVVGEIYIGGAGVGQGYAAAPGLTADRFLPDPFTPGGRLYRSGDLGRWLPTGRIEPLGRVDRQVKVRGFRVETAEVEAVLRGHPKVVDAVVTTSAGVDHDGVRLVGYVVTRSGTADPPTGLREHARRHLPEYMVPAALMALPEVPRTSRGKLDLGALPQPRWGSGSAGPAVAARSPLERELAVLVADLLGLPGPVGVLDNFFVLGGHSVKATQLMARIWTAYGIDLPVRALFNDPTVAGLAAAISAVDSTLTAGSGAGAGPRGMAGSRSRDRAGSGPVGGPAEAGAPARSDGTDYLDALTDDDVDDLLAAMDQPGPSGWDR</sequence>
<dbReference type="PANTHER" id="PTHR45527:SF1">
    <property type="entry name" value="FATTY ACID SYNTHASE"/>
    <property type="match status" value="1"/>
</dbReference>
<feature type="region of interest" description="Disordered" evidence="4">
    <location>
        <begin position="1058"/>
        <end position="1101"/>
    </location>
</feature>
<comment type="caution">
    <text evidence="6">The sequence shown here is derived from an EMBL/GenBank/DDBJ whole genome shotgun (WGS) entry which is preliminary data.</text>
</comment>
<dbReference type="Pfam" id="PF00668">
    <property type="entry name" value="Condensation"/>
    <property type="match status" value="1"/>
</dbReference>
<dbReference type="SUPFAM" id="SSF52777">
    <property type="entry name" value="CoA-dependent acyltransferases"/>
    <property type="match status" value="2"/>
</dbReference>
<evidence type="ECO:0000256" key="2">
    <source>
        <dbReference type="ARBA" id="ARBA00022450"/>
    </source>
</evidence>
<dbReference type="Gene3D" id="3.30.559.10">
    <property type="entry name" value="Chloramphenicol acetyltransferase-like domain"/>
    <property type="match status" value="1"/>
</dbReference>
<feature type="compositionally biased region" description="Low complexity" evidence="4">
    <location>
        <begin position="1083"/>
        <end position="1101"/>
    </location>
</feature>
<keyword evidence="3" id="KW-0597">Phosphoprotein</keyword>
<dbReference type="Gene3D" id="3.40.50.980">
    <property type="match status" value="2"/>
</dbReference>
<dbReference type="Proteomes" id="UP001597260">
    <property type="component" value="Unassembled WGS sequence"/>
</dbReference>
<keyword evidence="7" id="KW-1185">Reference proteome</keyword>
<dbReference type="PROSITE" id="PS50075">
    <property type="entry name" value="CARRIER"/>
    <property type="match status" value="1"/>
</dbReference>
<name>A0ABW3Y5Q3_9ACTN</name>
<dbReference type="InterPro" id="IPR020845">
    <property type="entry name" value="AMP-binding_CS"/>
</dbReference>
<feature type="domain" description="Carrier" evidence="5">
    <location>
        <begin position="975"/>
        <end position="1051"/>
    </location>
</feature>
<organism evidence="6 7">
    <name type="scientific">Micromonospora sonneratiae</name>
    <dbReference type="NCBI Taxonomy" id="1184706"/>
    <lineage>
        <taxon>Bacteria</taxon>
        <taxon>Bacillati</taxon>
        <taxon>Actinomycetota</taxon>
        <taxon>Actinomycetes</taxon>
        <taxon>Micromonosporales</taxon>
        <taxon>Micromonosporaceae</taxon>
        <taxon>Micromonospora</taxon>
    </lineage>
</organism>
<evidence type="ECO:0000313" key="6">
    <source>
        <dbReference type="EMBL" id="MFD1319758.1"/>
    </source>
</evidence>
<dbReference type="Gene3D" id="1.10.1200.10">
    <property type="entry name" value="ACP-like"/>
    <property type="match status" value="1"/>
</dbReference>
<dbReference type="InterPro" id="IPR045851">
    <property type="entry name" value="AMP-bd_C_sf"/>
</dbReference>
<dbReference type="InterPro" id="IPR025110">
    <property type="entry name" value="AMP-bd_C"/>
</dbReference>
<dbReference type="SMART" id="SM00823">
    <property type="entry name" value="PKS_PP"/>
    <property type="match status" value="1"/>
</dbReference>
<keyword evidence="2" id="KW-0596">Phosphopantetheine</keyword>
<evidence type="ECO:0000259" key="5">
    <source>
        <dbReference type="PROSITE" id="PS50075"/>
    </source>
</evidence>
<dbReference type="Pfam" id="PF00501">
    <property type="entry name" value="AMP-binding"/>
    <property type="match status" value="1"/>
</dbReference>
<dbReference type="SUPFAM" id="SSF56801">
    <property type="entry name" value="Acetyl-CoA synthetase-like"/>
    <property type="match status" value="1"/>
</dbReference>
<evidence type="ECO:0000256" key="1">
    <source>
        <dbReference type="ARBA" id="ARBA00001957"/>
    </source>
</evidence>
<dbReference type="RefSeq" id="WP_377566024.1">
    <property type="nucleotide sequence ID" value="NZ_JBHTMP010000001.1"/>
</dbReference>
<dbReference type="Pfam" id="PF13193">
    <property type="entry name" value="AMP-binding_C"/>
    <property type="match status" value="1"/>
</dbReference>
<dbReference type="InterPro" id="IPR020806">
    <property type="entry name" value="PKS_PP-bd"/>
</dbReference>
<comment type="cofactor">
    <cofactor evidence="1">
        <name>pantetheine 4'-phosphate</name>
        <dbReference type="ChEBI" id="CHEBI:47942"/>
    </cofactor>
</comment>
<dbReference type="InterPro" id="IPR000873">
    <property type="entry name" value="AMP-dep_synth/lig_dom"/>
</dbReference>
<dbReference type="Gene3D" id="2.30.38.10">
    <property type="entry name" value="Luciferase, Domain 3"/>
    <property type="match status" value="1"/>
</dbReference>
<reference evidence="7" key="1">
    <citation type="journal article" date="2019" name="Int. J. Syst. Evol. Microbiol.">
        <title>The Global Catalogue of Microorganisms (GCM) 10K type strain sequencing project: providing services to taxonomists for standard genome sequencing and annotation.</title>
        <authorList>
            <consortium name="The Broad Institute Genomics Platform"/>
            <consortium name="The Broad Institute Genome Sequencing Center for Infectious Disease"/>
            <person name="Wu L."/>
            <person name="Ma J."/>
        </authorList>
    </citation>
    <scope>NUCLEOTIDE SEQUENCE [LARGE SCALE GENOMIC DNA]</scope>
    <source>
        <strain evidence="7">JCM 31037</strain>
    </source>
</reference>
<dbReference type="InterPro" id="IPR009081">
    <property type="entry name" value="PP-bd_ACP"/>
</dbReference>
<dbReference type="InterPro" id="IPR036736">
    <property type="entry name" value="ACP-like_sf"/>
</dbReference>
<dbReference type="Pfam" id="PF00550">
    <property type="entry name" value="PP-binding"/>
    <property type="match status" value="1"/>
</dbReference>
<evidence type="ECO:0000313" key="7">
    <source>
        <dbReference type="Proteomes" id="UP001597260"/>
    </source>
</evidence>
<evidence type="ECO:0000256" key="4">
    <source>
        <dbReference type="SAM" id="MobiDB-lite"/>
    </source>
</evidence>
<dbReference type="PANTHER" id="PTHR45527">
    <property type="entry name" value="NONRIBOSOMAL PEPTIDE SYNTHETASE"/>
    <property type="match status" value="1"/>
</dbReference>
<dbReference type="InterPro" id="IPR010071">
    <property type="entry name" value="AA_adenyl_dom"/>
</dbReference>
<dbReference type="Gene3D" id="3.30.300.30">
    <property type="match status" value="1"/>
</dbReference>
<dbReference type="InterPro" id="IPR023213">
    <property type="entry name" value="CAT-like_dom_sf"/>
</dbReference>
<dbReference type="CDD" id="cd19531">
    <property type="entry name" value="LCL_NRPS-like"/>
    <property type="match status" value="1"/>
</dbReference>
<accession>A0ABW3Y5Q3</accession>
<dbReference type="SUPFAM" id="SSF47336">
    <property type="entry name" value="ACP-like"/>
    <property type="match status" value="1"/>
</dbReference>
<proteinExistence type="predicted"/>
<protein>
    <submittedName>
        <fullName evidence="6">Amino acid adenylation domain-containing protein</fullName>
    </submittedName>
</protein>